<dbReference type="KEGG" id="snw:BBN63_04780"/>
<evidence type="ECO:0000313" key="9">
    <source>
        <dbReference type="EMBL" id="AQU70669.1"/>
    </source>
</evidence>
<dbReference type="InterPro" id="IPR041233">
    <property type="entry name" value="Melibiase_C"/>
</dbReference>
<name>A0A1U9R2V3_STRNV</name>
<dbReference type="PRINTS" id="PR00740">
    <property type="entry name" value="GLHYDRLASE27"/>
</dbReference>
<dbReference type="EC" id="3.2.1.22" evidence="5"/>
<keyword evidence="2" id="KW-0732">Signal</keyword>
<dbReference type="InterPro" id="IPR058502">
    <property type="entry name" value="PLL-like_beta-prop"/>
</dbReference>
<evidence type="ECO:0000259" key="8">
    <source>
        <dbReference type="Pfam" id="PF26607"/>
    </source>
</evidence>
<gene>
    <name evidence="9" type="ORF">BBN63_04780</name>
</gene>
<dbReference type="PANTHER" id="PTHR11452:SF75">
    <property type="entry name" value="ALPHA-GALACTOSIDASE MEL1"/>
    <property type="match status" value="1"/>
</dbReference>
<dbReference type="SUPFAM" id="SSF51011">
    <property type="entry name" value="Glycosyl hydrolase domain"/>
    <property type="match status" value="1"/>
</dbReference>
<keyword evidence="4 5" id="KW-0326">Glycosidase</keyword>
<feature type="domain" description="PLL-like beta propeller" evidence="8">
    <location>
        <begin position="429"/>
        <end position="552"/>
    </location>
</feature>
<dbReference type="GO" id="GO:0005975">
    <property type="term" value="P:carbohydrate metabolic process"/>
    <property type="evidence" value="ECO:0007669"/>
    <property type="project" value="InterPro"/>
</dbReference>
<reference evidence="9 10" key="1">
    <citation type="submission" date="2016-11" db="EMBL/GenBank/DDBJ databases">
        <title>Complete genome sequence of Streptomyces niveus SCSIO 3406.</title>
        <authorList>
            <person name="Zhu Q."/>
            <person name="Cheng W."/>
            <person name="Song Y."/>
            <person name="Li Q."/>
            <person name="Ju J."/>
        </authorList>
    </citation>
    <scope>NUCLEOTIDE SEQUENCE [LARGE SCALE GENOMIC DNA]</scope>
    <source>
        <strain evidence="9 10">SCSIO 3406</strain>
    </source>
</reference>
<dbReference type="Pfam" id="PF16499">
    <property type="entry name" value="Melibiase_2"/>
    <property type="match status" value="1"/>
</dbReference>
<dbReference type="EMBL" id="CP018047">
    <property type="protein sequence ID" value="AQU70669.1"/>
    <property type="molecule type" value="Genomic_DNA"/>
</dbReference>
<dbReference type="AlphaFoldDB" id="A0A1U9R2V3"/>
<evidence type="ECO:0000256" key="6">
    <source>
        <dbReference type="SAM" id="MobiDB-lite"/>
    </source>
</evidence>
<dbReference type="Gene3D" id="2.120.10.70">
    <property type="entry name" value="Fucose-specific lectin"/>
    <property type="match status" value="1"/>
</dbReference>
<comment type="similarity">
    <text evidence="1 5">Belongs to the glycosyl hydrolase 27 family.</text>
</comment>
<evidence type="ECO:0000313" key="10">
    <source>
        <dbReference type="Proteomes" id="UP000189677"/>
    </source>
</evidence>
<dbReference type="PANTHER" id="PTHR11452">
    <property type="entry name" value="ALPHA-GALACTOSIDASE/ALPHA-N-ACETYLGALACTOSAMINIDASE"/>
    <property type="match status" value="1"/>
</dbReference>
<dbReference type="InterPro" id="IPR002241">
    <property type="entry name" value="Glyco_hydro_27"/>
</dbReference>
<dbReference type="Proteomes" id="UP000189677">
    <property type="component" value="Chromosome"/>
</dbReference>
<feature type="domain" description="Alpha galactosidase C-terminal" evidence="7">
    <location>
        <begin position="348"/>
        <end position="419"/>
    </location>
</feature>
<dbReference type="Pfam" id="PF17801">
    <property type="entry name" value="Melibiase_C"/>
    <property type="match status" value="1"/>
</dbReference>
<dbReference type="InterPro" id="IPR017853">
    <property type="entry name" value="GH"/>
</dbReference>
<keyword evidence="10" id="KW-1185">Reference proteome</keyword>
<dbReference type="SUPFAM" id="SSF89372">
    <property type="entry name" value="Fucose-specific lectin"/>
    <property type="match status" value="1"/>
</dbReference>
<dbReference type="CDD" id="cd14792">
    <property type="entry name" value="GH27"/>
    <property type="match status" value="1"/>
</dbReference>
<dbReference type="Pfam" id="PF26607">
    <property type="entry name" value="DUF8189"/>
    <property type="match status" value="2"/>
</dbReference>
<organism evidence="9 10">
    <name type="scientific">Streptomyces niveus</name>
    <name type="common">Streptomyces spheroides</name>
    <dbReference type="NCBI Taxonomy" id="193462"/>
    <lineage>
        <taxon>Bacteria</taxon>
        <taxon>Bacillati</taxon>
        <taxon>Actinomycetota</taxon>
        <taxon>Actinomycetes</taxon>
        <taxon>Kitasatosporales</taxon>
        <taxon>Streptomycetaceae</taxon>
        <taxon>Streptomyces</taxon>
    </lineage>
</organism>
<dbReference type="InterPro" id="IPR013780">
    <property type="entry name" value="Glyco_hydro_b"/>
</dbReference>
<dbReference type="InterPro" id="IPR013785">
    <property type="entry name" value="Aldolase_TIM"/>
</dbReference>
<evidence type="ECO:0000256" key="5">
    <source>
        <dbReference type="RuleBase" id="RU361168"/>
    </source>
</evidence>
<evidence type="ECO:0000256" key="2">
    <source>
        <dbReference type="ARBA" id="ARBA00022729"/>
    </source>
</evidence>
<dbReference type="Gene3D" id="3.20.20.70">
    <property type="entry name" value="Aldolase class I"/>
    <property type="match status" value="1"/>
</dbReference>
<proteinExistence type="inferred from homology"/>
<evidence type="ECO:0000256" key="3">
    <source>
        <dbReference type="ARBA" id="ARBA00022801"/>
    </source>
</evidence>
<protein>
    <recommendedName>
        <fullName evidence="5">Alpha-galactosidase</fullName>
        <ecNumber evidence="5">3.2.1.22</ecNumber>
    </recommendedName>
    <alternativeName>
        <fullName evidence="5">Melibiase</fullName>
    </alternativeName>
</protein>
<sequence length="706" mass="74843">MLAVAVPSAQAADRPAVRTADHGAVDQGAPAYYDSGLAPTPYMGWNTYYGLGAPTEQEVRSVADHLVSSGLRDSGYDIVWLDGGWQADTPRDSEGRLAAHPGRFPSGIPALVTYLHQRGLKAGIYTDAGTYDGGKSCGLGSRGHYTEDARQFADWKIDAIKVDFLCGITAKLDPGPAFKEFSDAVAESGRPMLLNLCNPLTDDWGLPHTPEQDAHNAYVYGPTTGDSWRTGTDVAFGTPSAGQWANVLRNMDANAWHPEAQGPGRYNDPDYLIPMRKLADGSYELTEEESTTQFVMWAVMGSPLVMGSDPRTLPKSMTDTLRNPEIIAVDQDPLAVQGVRVATDSAGDVYSKTLKGAGERAVVLLNRSDRAAARTVTFADAGLTGDVTVRDLRGRADRGTHSGSYTVTVPAHGTAFLKLGGRDDAPGASIGTRSTASPALVRDGDRLTAFTRGPDGSLRQHGGRDGHWSSRTTDLGGPTHGRILGQPAAYTDASEPGRIDVFVRGTDDAAYRRAFTDGRWGRWQKLGGSLADAPAVAYESADRWTLLAHGDDGQIRARGPRSGWTTLGTPGNRTVYGRPSAVVDGAGRTHVAVRTAEDAVWWRVRDAAGTWSAWTSLGGTVSGSPTLVAVDGGVRLYARAGDYTLWQRAYGGAGSPAWGDWSARKEFVSGVLEGALGATAGPDGTVLAAFRGIDGRVHQTGFPAGP</sequence>
<evidence type="ECO:0000256" key="1">
    <source>
        <dbReference type="ARBA" id="ARBA00009743"/>
    </source>
</evidence>
<evidence type="ECO:0000256" key="4">
    <source>
        <dbReference type="ARBA" id="ARBA00023295"/>
    </source>
</evidence>
<comment type="catalytic activity">
    <reaction evidence="5">
        <text>Hydrolysis of terminal, non-reducing alpha-D-galactose residues in alpha-D-galactosides, including galactose oligosaccharides, galactomannans and galactolipids.</text>
        <dbReference type="EC" id="3.2.1.22"/>
    </reaction>
</comment>
<dbReference type="Gene3D" id="2.60.40.1180">
    <property type="entry name" value="Golgi alpha-mannosidase II"/>
    <property type="match status" value="1"/>
</dbReference>
<keyword evidence="5" id="KW-1015">Disulfide bond</keyword>
<feature type="domain" description="PLL-like beta propeller" evidence="8">
    <location>
        <begin position="561"/>
        <end position="666"/>
    </location>
</feature>
<dbReference type="GO" id="GO:0004557">
    <property type="term" value="F:alpha-galactosidase activity"/>
    <property type="evidence" value="ECO:0007669"/>
    <property type="project" value="UniProtKB-EC"/>
</dbReference>
<keyword evidence="3 5" id="KW-0378">Hydrolase</keyword>
<dbReference type="SUPFAM" id="SSF51445">
    <property type="entry name" value="(Trans)glycosidases"/>
    <property type="match status" value="1"/>
</dbReference>
<accession>A0A1U9R2V3</accession>
<feature type="region of interest" description="Disordered" evidence="6">
    <location>
        <begin position="447"/>
        <end position="482"/>
    </location>
</feature>
<evidence type="ECO:0000259" key="7">
    <source>
        <dbReference type="Pfam" id="PF17801"/>
    </source>
</evidence>